<keyword evidence="1" id="KW-0812">Transmembrane</keyword>
<feature type="transmembrane region" description="Helical" evidence="1">
    <location>
        <begin position="95"/>
        <end position="116"/>
    </location>
</feature>
<evidence type="ECO:0000313" key="2">
    <source>
        <dbReference type="EMBL" id="RNE95206.1"/>
    </source>
</evidence>
<name>A0A3R7JTI0_9TRYP</name>
<protein>
    <submittedName>
        <fullName evidence="2">Uncharacterized protein</fullName>
    </submittedName>
</protein>
<dbReference type="OrthoDB" id="252095at2759"/>
<organism evidence="2 3">
    <name type="scientific">Trypanosoma conorhini</name>
    <dbReference type="NCBI Taxonomy" id="83891"/>
    <lineage>
        <taxon>Eukaryota</taxon>
        <taxon>Discoba</taxon>
        <taxon>Euglenozoa</taxon>
        <taxon>Kinetoplastea</taxon>
        <taxon>Metakinetoplastina</taxon>
        <taxon>Trypanosomatida</taxon>
        <taxon>Trypanosomatidae</taxon>
        <taxon>Trypanosoma</taxon>
    </lineage>
</organism>
<feature type="transmembrane region" description="Helical" evidence="1">
    <location>
        <begin position="43"/>
        <end position="61"/>
    </location>
</feature>
<reference evidence="2 3" key="1">
    <citation type="journal article" date="2018" name="BMC Genomics">
        <title>Genomic comparison of Trypanosoma conorhini and Trypanosoma rangeli to Trypanosoma cruzi strains of high and low virulence.</title>
        <authorList>
            <person name="Bradwell K.R."/>
            <person name="Koparde V.N."/>
            <person name="Matveyev A.V."/>
            <person name="Serrano M.G."/>
            <person name="Alves J.M."/>
            <person name="Parikh H."/>
            <person name="Huang B."/>
            <person name="Lee V."/>
            <person name="Espinosa-Alvarez O."/>
            <person name="Ortiz P.A."/>
            <person name="Costa-Martins A.G."/>
            <person name="Teixeira M.M."/>
            <person name="Buck G.A."/>
        </authorList>
    </citation>
    <scope>NUCLEOTIDE SEQUENCE [LARGE SCALE GENOMIC DNA]</scope>
    <source>
        <strain evidence="2 3">025E</strain>
    </source>
</reference>
<dbReference type="GeneID" id="40323733"/>
<evidence type="ECO:0000256" key="1">
    <source>
        <dbReference type="SAM" id="Phobius"/>
    </source>
</evidence>
<feature type="non-terminal residue" evidence="2">
    <location>
        <position position="1"/>
    </location>
</feature>
<comment type="caution">
    <text evidence="2">The sequence shown here is derived from an EMBL/GenBank/DDBJ whole genome shotgun (WGS) entry which is preliminary data.</text>
</comment>
<proteinExistence type="predicted"/>
<accession>A0A3R7JTI0</accession>
<gene>
    <name evidence="2" type="ORF">Tco025E_10122</name>
</gene>
<evidence type="ECO:0000313" key="3">
    <source>
        <dbReference type="Proteomes" id="UP000284403"/>
    </source>
</evidence>
<keyword evidence="1" id="KW-0472">Membrane</keyword>
<sequence length="156" mass="17889">WPHFRLELEDLGTVLIQGSAFIVFGAVLLPALLVFCLTGMASFLWLFAPLWALYVAVRRLYYRYTYSAMSPRPGRRMRPCLTPAAEFAKAALLKALTLFLLQWTVQSSFLFGLILLQGGGYHEALRLEIRQQFWGCYSPLTMTGFQWLCFASQLFF</sequence>
<keyword evidence="3" id="KW-1185">Reference proteome</keyword>
<dbReference type="AlphaFoldDB" id="A0A3R7JTI0"/>
<feature type="transmembrane region" description="Helical" evidence="1">
    <location>
        <begin position="14"/>
        <end position="36"/>
    </location>
</feature>
<dbReference type="EMBL" id="MKKU01001492">
    <property type="protein sequence ID" value="RNE95206.1"/>
    <property type="molecule type" value="Genomic_DNA"/>
</dbReference>
<dbReference type="RefSeq" id="XP_029222975.1">
    <property type="nucleotide sequence ID" value="XM_029376910.1"/>
</dbReference>
<dbReference type="Proteomes" id="UP000284403">
    <property type="component" value="Unassembled WGS sequence"/>
</dbReference>
<keyword evidence="1" id="KW-1133">Transmembrane helix</keyword>